<evidence type="ECO:0000313" key="4">
    <source>
        <dbReference type="Proteomes" id="UP000663851"/>
    </source>
</evidence>
<keyword evidence="1" id="KW-0812">Transmembrane</keyword>
<evidence type="ECO:0000313" key="3">
    <source>
        <dbReference type="EMBL" id="CAF4497021.1"/>
    </source>
</evidence>
<protein>
    <recommendedName>
        <fullName evidence="5">G-protein coupled receptors family 1 profile domain-containing protein</fullName>
    </recommendedName>
</protein>
<feature type="transmembrane region" description="Helical" evidence="1">
    <location>
        <begin position="104"/>
        <end position="122"/>
    </location>
</feature>
<keyword evidence="1" id="KW-1133">Transmembrane helix</keyword>
<reference evidence="3" key="1">
    <citation type="submission" date="2021-02" db="EMBL/GenBank/DDBJ databases">
        <authorList>
            <person name="Nowell W R."/>
        </authorList>
    </citation>
    <scope>NUCLEOTIDE SEQUENCE</scope>
</reference>
<dbReference type="AlphaFoldDB" id="A0A820VAD3"/>
<sequence>MMFYNTEHVINVSQISKSIVNDLNLVTHRYVIYPPLIFFIFGFIGFTGNLFTYLHAELCYNTVCIYSLCGFIIDIINLALSLFPRYLSAKYAIRIPWYKLRATCKLTIFLLVFLPHLSIHFLPMATID</sequence>
<feature type="transmembrane region" description="Helical" evidence="1">
    <location>
        <begin position="30"/>
        <end position="54"/>
    </location>
</feature>
<accession>A0A820VAD3</accession>
<feature type="transmembrane region" description="Helical" evidence="1">
    <location>
        <begin position="60"/>
        <end position="83"/>
    </location>
</feature>
<evidence type="ECO:0000313" key="2">
    <source>
        <dbReference type="EMBL" id="CAF3344555.1"/>
    </source>
</evidence>
<dbReference type="Proteomes" id="UP000663833">
    <property type="component" value="Unassembled WGS sequence"/>
</dbReference>
<proteinExistence type="predicted"/>
<dbReference type="EMBL" id="CAJNYD010001532">
    <property type="protein sequence ID" value="CAF3344555.1"/>
    <property type="molecule type" value="Genomic_DNA"/>
</dbReference>
<keyword evidence="1" id="KW-0472">Membrane</keyword>
<evidence type="ECO:0000256" key="1">
    <source>
        <dbReference type="SAM" id="Phobius"/>
    </source>
</evidence>
<evidence type="ECO:0008006" key="5">
    <source>
        <dbReference type="Google" id="ProtNLM"/>
    </source>
</evidence>
<dbReference type="EMBL" id="CAJOBO010003576">
    <property type="protein sequence ID" value="CAF4497021.1"/>
    <property type="molecule type" value="Genomic_DNA"/>
</dbReference>
<name>A0A820VAD3_9BILA</name>
<dbReference type="Proteomes" id="UP000663851">
    <property type="component" value="Unassembled WGS sequence"/>
</dbReference>
<organism evidence="3 4">
    <name type="scientific">Rotaria socialis</name>
    <dbReference type="NCBI Taxonomy" id="392032"/>
    <lineage>
        <taxon>Eukaryota</taxon>
        <taxon>Metazoa</taxon>
        <taxon>Spiralia</taxon>
        <taxon>Gnathifera</taxon>
        <taxon>Rotifera</taxon>
        <taxon>Eurotatoria</taxon>
        <taxon>Bdelloidea</taxon>
        <taxon>Philodinida</taxon>
        <taxon>Philodinidae</taxon>
        <taxon>Rotaria</taxon>
    </lineage>
</organism>
<comment type="caution">
    <text evidence="3">The sequence shown here is derived from an EMBL/GenBank/DDBJ whole genome shotgun (WGS) entry which is preliminary data.</text>
</comment>
<gene>
    <name evidence="3" type="ORF">HFQ381_LOCUS27478</name>
    <name evidence="2" type="ORF">LUA448_LOCUS12473</name>
</gene>